<feature type="transmembrane region" description="Helical" evidence="2">
    <location>
        <begin position="50"/>
        <end position="72"/>
    </location>
</feature>
<feature type="transmembrane region" description="Helical" evidence="2">
    <location>
        <begin position="332"/>
        <end position="348"/>
    </location>
</feature>
<dbReference type="RefSeq" id="WP_286345345.1">
    <property type="nucleotide sequence ID" value="NZ_AP027732.1"/>
</dbReference>
<feature type="transmembrane region" description="Helical" evidence="2">
    <location>
        <begin position="309"/>
        <end position="326"/>
    </location>
</feature>
<keyword evidence="4" id="KW-1185">Reference proteome</keyword>
<feature type="transmembrane region" description="Helical" evidence="2">
    <location>
        <begin position="219"/>
        <end position="241"/>
    </location>
</feature>
<feature type="transmembrane region" description="Helical" evidence="2">
    <location>
        <begin position="20"/>
        <end position="38"/>
    </location>
</feature>
<keyword evidence="2" id="KW-1133">Transmembrane helix</keyword>
<feature type="transmembrane region" description="Helical" evidence="2">
    <location>
        <begin position="109"/>
        <end position="130"/>
    </location>
</feature>
<feature type="region of interest" description="Disordered" evidence="1">
    <location>
        <begin position="358"/>
        <end position="400"/>
    </location>
</feature>
<keyword evidence="2" id="KW-0472">Membrane</keyword>
<reference evidence="4" key="1">
    <citation type="journal article" date="2019" name="Int. J. Syst. Evol. Microbiol.">
        <title>The Global Catalogue of Microorganisms (GCM) 10K type strain sequencing project: providing services to taxonomists for standard genome sequencing and annotation.</title>
        <authorList>
            <consortium name="The Broad Institute Genomics Platform"/>
            <consortium name="The Broad Institute Genome Sequencing Center for Infectious Disease"/>
            <person name="Wu L."/>
            <person name="Ma J."/>
        </authorList>
    </citation>
    <scope>NUCLEOTIDE SEQUENCE [LARGE SCALE GENOMIC DNA]</scope>
    <source>
        <strain evidence="4">NBRC 108728</strain>
    </source>
</reference>
<accession>A0ABN6XTP2</accession>
<feature type="transmembrane region" description="Helical" evidence="2">
    <location>
        <begin position="280"/>
        <end position="297"/>
    </location>
</feature>
<keyword evidence="2" id="KW-0812">Transmembrane</keyword>
<protein>
    <submittedName>
        <fullName evidence="3">Uncharacterized protein</fullName>
    </submittedName>
</protein>
<feature type="compositionally biased region" description="Basic residues" evidence="1">
    <location>
        <begin position="454"/>
        <end position="464"/>
    </location>
</feature>
<evidence type="ECO:0000313" key="4">
    <source>
        <dbReference type="Proteomes" id="UP001321486"/>
    </source>
</evidence>
<name>A0ABN6XTP2_9MICO</name>
<feature type="transmembrane region" description="Helical" evidence="2">
    <location>
        <begin position="84"/>
        <end position="102"/>
    </location>
</feature>
<organism evidence="3 4">
    <name type="scientific">Frondihabitans sucicola</name>
    <dbReference type="NCBI Taxonomy" id="1268041"/>
    <lineage>
        <taxon>Bacteria</taxon>
        <taxon>Bacillati</taxon>
        <taxon>Actinomycetota</taxon>
        <taxon>Actinomycetes</taxon>
        <taxon>Micrococcales</taxon>
        <taxon>Microbacteriaceae</taxon>
        <taxon>Frondihabitans</taxon>
    </lineage>
</organism>
<proteinExistence type="predicted"/>
<feature type="region of interest" description="Disordered" evidence="1">
    <location>
        <begin position="421"/>
        <end position="464"/>
    </location>
</feature>
<evidence type="ECO:0000256" key="2">
    <source>
        <dbReference type="SAM" id="Phobius"/>
    </source>
</evidence>
<sequence>MTAIVGLALGRFSRTPIEITWARSVTTAALVGASLAGYTAASGLVGGGSLALLVAAALWTGLALVDGGAGVWQAGWGAGSVGRFARAGLGVTLVLALVDLVARLGVAGLLAWLAPASTLVAAALAAAALARTRRLLSRTADGPSDSDHRWSAWPLIAVLRGGVAVILVCAALLAVPDLVVVLVTILRRTAAWLSAPAFARDPLANPWPVPEVPGTGATFVFWAAPALAATAVLAVLVLQMLDGSLARPARGSLSRACRVVAVALVGIAALDGAILTTVPALETALLGALVAIALLAMRWRSRVSGTLRWIGAAMAMASSLLLLASAGATHDLWPAGVVVAVVTPCWCGRRCDSSRCRASDGSPSAAGWACSRSSWPWSPRGADRAGSRPRRPRATEPWRSASGACWPSGCSPLRRSCGSRTIRRTLSPAPTVPSRQRIAECGADAHPAEDGSRGWKRAASRSPR</sequence>
<feature type="transmembrane region" description="Helical" evidence="2">
    <location>
        <begin position="253"/>
        <end position="274"/>
    </location>
</feature>
<dbReference type="EMBL" id="AP027732">
    <property type="protein sequence ID" value="BDZ48355.1"/>
    <property type="molecule type" value="Genomic_DNA"/>
</dbReference>
<evidence type="ECO:0000256" key="1">
    <source>
        <dbReference type="SAM" id="MobiDB-lite"/>
    </source>
</evidence>
<gene>
    <name evidence="3" type="ORF">GCM10025867_05960</name>
</gene>
<dbReference type="Proteomes" id="UP001321486">
    <property type="component" value="Chromosome"/>
</dbReference>
<evidence type="ECO:0000313" key="3">
    <source>
        <dbReference type="EMBL" id="BDZ48355.1"/>
    </source>
</evidence>